<feature type="transmembrane region" description="Helical" evidence="5">
    <location>
        <begin position="90"/>
        <end position="109"/>
    </location>
</feature>
<comment type="caution">
    <text evidence="6">The sequence shown here is derived from an EMBL/GenBank/DDBJ whole genome shotgun (WGS) entry which is preliminary data.</text>
</comment>
<organism evidence="6 7">
    <name type="scientific">Alicyclobacillus ferrooxydans</name>
    <dbReference type="NCBI Taxonomy" id="471514"/>
    <lineage>
        <taxon>Bacteria</taxon>
        <taxon>Bacillati</taxon>
        <taxon>Bacillota</taxon>
        <taxon>Bacilli</taxon>
        <taxon>Bacillales</taxon>
        <taxon>Alicyclobacillaceae</taxon>
        <taxon>Alicyclobacillus</taxon>
    </lineage>
</organism>
<comment type="subcellular location">
    <subcellularLocation>
        <location evidence="1">Membrane</location>
        <topology evidence="1">Multi-pass membrane protein</topology>
    </subcellularLocation>
</comment>
<feature type="transmembrane region" description="Helical" evidence="5">
    <location>
        <begin position="148"/>
        <end position="170"/>
    </location>
</feature>
<keyword evidence="7" id="KW-1185">Reference proteome</keyword>
<dbReference type="InterPro" id="IPR052951">
    <property type="entry name" value="Tellurite_res_ion_channel"/>
</dbReference>
<proteinExistence type="predicted"/>
<dbReference type="PANTHER" id="PTHR37955">
    <property type="entry name" value="TELLURITE RESISTANCE PROTEIN TEHA"/>
    <property type="match status" value="1"/>
</dbReference>
<evidence type="ECO:0000256" key="4">
    <source>
        <dbReference type="ARBA" id="ARBA00023136"/>
    </source>
</evidence>
<dbReference type="PATRIC" id="fig|471514.4.peg.401"/>
<feature type="transmembrane region" description="Helical" evidence="5">
    <location>
        <begin position="293"/>
        <end position="314"/>
    </location>
</feature>
<dbReference type="Gene3D" id="1.50.10.150">
    <property type="entry name" value="Voltage-dependent anion channel"/>
    <property type="match status" value="1"/>
</dbReference>
<keyword evidence="2 5" id="KW-0812">Transmembrane</keyword>
<evidence type="ECO:0008006" key="8">
    <source>
        <dbReference type="Google" id="ProtNLM"/>
    </source>
</evidence>
<feature type="transmembrane region" description="Helical" evidence="5">
    <location>
        <begin position="236"/>
        <end position="254"/>
    </location>
</feature>
<dbReference type="CDD" id="cd09323">
    <property type="entry name" value="TDT_SLAC1_like"/>
    <property type="match status" value="1"/>
</dbReference>
<feature type="transmembrane region" description="Helical" evidence="5">
    <location>
        <begin position="211"/>
        <end position="230"/>
    </location>
</feature>
<evidence type="ECO:0000313" key="7">
    <source>
        <dbReference type="Proteomes" id="UP000050482"/>
    </source>
</evidence>
<dbReference type="PANTHER" id="PTHR37955:SF1">
    <property type="entry name" value="DEP DOMAIN-CONTAINING PROTEIN"/>
    <property type="match status" value="1"/>
</dbReference>
<sequence>MQAKLNTNEANGQLKLFPISLFGSVMGLSGLALGWRIAFTQFHAPFWISQAISVIAILDFILVAIVYAMKVMRHNAHVIEEFLHPISGSFFGTFTIALLLLSSVVFPYNSTTGEVIWIIGVILTIAMAYISFSRLLGQKINVLHATPAWIIPGVGVLDVPVTSGDIPFPWVHQVNLLSFAIGSVLALMLLILIFARLIYQEPIPKKLTPSLMILFAPFSVGFLGYVDGIRHQHIDLFASMLFYFGLFMFCVMYFRVFFRKDLTFGPAWWAVSFPMAALANSSLEYAAYLHTEFMNFVSLFLLGLVTLTIVWLAIRSLLHQSRGTFLVG</sequence>
<dbReference type="GO" id="GO:0005886">
    <property type="term" value="C:plasma membrane"/>
    <property type="evidence" value="ECO:0007669"/>
    <property type="project" value="TreeGrafter"/>
</dbReference>
<reference evidence="6 7" key="1">
    <citation type="submission" date="2015-09" db="EMBL/GenBank/DDBJ databases">
        <title>Draft genome sequence of Alicyclobacillus ferrooxydans DSM 22381.</title>
        <authorList>
            <person name="Hemp J."/>
        </authorList>
    </citation>
    <scope>NUCLEOTIDE SEQUENCE [LARGE SCALE GENOMIC DNA]</scope>
    <source>
        <strain evidence="6 7">TC-34</strain>
    </source>
</reference>
<accession>A0A0P9CJD3</accession>
<evidence type="ECO:0000256" key="2">
    <source>
        <dbReference type="ARBA" id="ARBA00022692"/>
    </source>
</evidence>
<evidence type="ECO:0000313" key="6">
    <source>
        <dbReference type="EMBL" id="KPV45761.1"/>
    </source>
</evidence>
<feature type="transmembrane region" description="Helical" evidence="5">
    <location>
        <begin position="16"/>
        <end position="35"/>
    </location>
</feature>
<dbReference type="AlphaFoldDB" id="A0A0P9CJD3"/>
<dbReference type="Proteomes" id="UP000050482">
    <property type="component" value="Unassembled WGS sequence"/>
</dbReference>
<dbReference type="STRING" id="471514.AN477_01960"/>
<name>A0A0P9CJD3_9BACL</name>
<dbReference type="GO" id="GO:0046583">
    <property type="term" value="F:monoatomic cation efflux transmembrane transporter activity"/>
    <property type="evidence" value="ECO:0007669"/>
    <property type="project" value="TreeGrafter"/>
</dbReference>
<gene>
    <name evidence="6" type="ORF">AN477_01960</name>
</gene>
<evidence type="ECO:0000256" key="3">
    <source>
        <dbReference type="ARBA" id="ARBA00022989"/>
    </source>
</evidence>
<protein>
    <recommendedName>
        <fullName evidence="8">C4-dicarboxylate ABC transporter</fullName>
    </recommendedName>
</protein>
<evidence type="ECO:0000256" key="5">
    <source>
        <dbReference type="SAM" id="Phobius"/>
    </source>
</evidence>
<dbReference type="InterPro" id="IPR038665">
    <property type="entry name" value="Voltage-dep_anion_channel_sf"/>
</dbReference>
<evidence type="ECO:0000256" key="1">
    <source>
        <dbReference type="ARBA" id="ARBA00004141"/>
    </source>
</evidence>
<keyword evidence="3 5" id="KW-1133">Transmembrane helix</keyword>
<feature type="transmembrane region" description="Helical" evidence="5">
    <location>
        <begin position="115"/>
        <end position="136"/>
    </location>
</feature>
<feature type="transmembrane region" description="Helical" evidence="5">
    <location>
        <begin position="47"/>
        <end position="69"/>
    </location>
</feature>
<dbReference type="Pfam" id="PF03595">
    <property type="entry name" value="SLAC1"/>
    <property type="match status" value="1"/>
</dbReference>
<dbReference type="InterPro" id="IPR004695">
    <property type="entry name" value="SLAC1/Mae1/Ssu1/TehA"/>
</dbReference>
<dbReference type="EMBL" id="LJCO01000008">
    <property type="protein sequence ID" value="KPV45761.1"/>
    <property type="molecule type" value="Genomic_DNA"/>
</dbReference>
<feature type="transmembrane region" description="Helical" evidence="5">
    <location>
        <begin position="176"/>
        <end position="199"/>
    </location>
</feature>
<keyword evidence="4 5" id="KW-0472">Membrane</keyword>
<feature type="transmembrane region" description="Helical" evidence="5">
    <location>
        <begin position="266"/>
        <end position="287"/>
    </location>
</feature>